<dbReference type="OrthoDB" id="1923844at2759"/>
<dbReference type="PROSITE" id="PS00161">
    <property type="entry name" value="ISOCITRATE_LYASE"/>
    <property type="match status" value="1"/>
</dbReference>
<dbReference type="GO" id="GO:0046421">
    <property type="term" value="F:methylisocitrate lyase activity"/>
    <property type="evidence" value="ECO:0007669"/>
    <property type="project" value="UniProtKB-EC"/>
</dbReference>
<name>A0A8T9CBZ7_9HELO</name>
<dbReference type="PANTHER" id="PTHR42905:SF2">
    <property type="entry name" value="PHOSPHOENOLPYRUVATE CARBOXYLASE FAMILY PROTEIN"/>
    <property type="match status" value="1"/>
</dbReference>
<dbReference type="FunFam" id="3.20.20.60:FF:000009">
    <property type="entry name" value="2-methylisocitrate lyase"/>
    <property type="match status" value="1"/>
</dbReference>
<dbReference type="CDD" id="cd00377">
    <property type="entry name" value="ICL_PEPM"/>
    <property type="match status" value="1"/>
</dbReference>
<accession>A0A8T9CBZ7</accession>
<proteinExistence type="inferred from homology"/>
<evidence type="ECO:0000256" key="2">
    <source>
        <dbReference type="ARBA" id="ARBA00061405"/>
    </source>
</evidence>
<dbReference type="Proteomes" id="UP000469558">
    <property type="component" value="Unassembled WGS sequence"/>
</dbReference>
<dbReference type="InterPro" id="IPR018523">
    <property type="entry name" value="Isocitrate_lyase_ph_CS"/>
</dbReference>
<evidence type="ECO:0000256" key="1">
    <source>
        <dbReference type="ARBA" id="ARBA00001050"/>
    </source>
</evidence>
<dbReference type="InterPro" id="IPR039556">
    <property type="entry name" value="ICL/PEPM"/>
</dbReference>
<dbReference type="Pfam" id="PF13714">
    <property type="entry name" value="PEP_mutase"/>
    <property type="match status" value="1"/>
</dbReference>
<dbReference type="AlphaFoldDB" id="A0A8T9CBZ7"/>
<sequence>MQSVITPSHCRDSTILLSADPLKNGGEVTSMEIVAVAPEDVAEEAVAALPEEIQPVKVEAITFEPLQKSKVDNVEITLSEKVSHPESQDIVAKFLDVAVKPPRVSGATKLKKMLDETDELIVCPGVYDGVSARVALSCGFSAMYMTGAGTTASRLGMADLGVAQLHDMREHAEMIANLEPYGPPLIADMDTGYGGPIMVANSVSQYIRAGVAGFHIEDQIQNKRCGHLQGKKVVSAEEFYMRIRAAKCAKDRLNSDIVLIARTDANQQHGYDECIRRLKGARELGADVGLLEGFTSREEAENAVKELAPWPLLLNMVENGATPIITTHEAKAMGFRIMIFSFASIAPAVVAIRKTFQKIQTDGVVGTGKDLTPKALFEICGLKDAMTIDFEAGGEAFATV</sequence>
<protein>
    <submittedName>
        <fullName evidence="3">Carboxyvinyl-carboxyphosphonate phosphorylmutase</fullName>
    </submittedName>
</protein>
<dbReference type="InterPro" id="IPR040442">
    <property type="entry name" value="Pyrv_kinase-like_dom_sf"/>
</dbReference>
<dbReference type="SUPFAM" id="SSF51621">
    <property type="entry name" value="Phosphoenolpyruvate/pyruvate domain"/>
    <property type="match status" value="1"/>
</dbReference>
<reference evidence="3 4" key="1">
    <citation type="submission" date="2018-05" db="EMBL/GenBank/DDBJ databases">
        <title>Genome sequencing and assembly of the regulated plant pathogen Lachnellula willkommii and related sister species for the development of diagnostic species identification markers.</title>
        <authorList>
            <person name="Giroux E."/>
            <person name="Bilodeau G."/>
        </authorList>
    </citation>
    <scope>NUCLEOTIDE SEQUENCE [LARGE SCALE GENOMIC DNA]</scope>
    <source>
        <strain evidence="3 4">CBS 268.59</strain>
    </source>
</reference>
<keyword evidence="4" id="KW-1185">Reference proteome</keyword>
<dbReference type="InterPro" id="IPR015813">
    <property type="entry name" value="Pyrv/PenolPyrv_kinase-like_dom"/>
</dbReference>
<comment type="catalytic activity">
    <reaction evidence="1">
        <text>(2S,3R)-3-hydroxybutane-1,2,3-tricarboxylate = pyruvate + succinate</text>
        <dbReference type="Rhea" id="RHEA:16809"/>
        <dbReference type="ChEBI" id="CHEBI:15361"/>
        <dbReference type="ChEBI" id="CHEBI:30031"/>
        <dbReference type="ChEBI" id="CHEBI:57429"/>
        <dbReference type="EC" id="4.1.3.30"/>
    </reaction>
</comment>
<organism evidence="3 4">
    <name type="scientific">Lachnellula suecica</name>
    <dbReference type="NCBI Taxonomy" id="602035"/>
    <lineage>
        <taxon>Eukaryota</taxon>
        <taxon>Fungi</taxon>
        <taxon>Dikarya</taxon>
        <taxon>Ascomycota</taxon>
        <taxon>Pezizomycotina</taxon>
        <taxon>Leotiomycetes</taxon>
        <taxon>Helotiales</taxon>
        <taxon>Lachnaceae</taxon>
        <taxon>Lachnellula</taxon>
    </lineage>
</organism>
<evidence type="ECO:0000313" key="4">
    <source>
        <dbReference type="Proteomes" id="UP000469558"/>
    </source>
</evidence>
<dbReference type="EMBL" id="QGMK01000386">
    <property type="protein sequence ID" value="TVY82017.1"/>
    <property type="molecule type" value="Genomic_DNA"/>
</dbReference>
<comment type="similarity">
    <text evidence="2">Belongs to the isocitrate lyase/PEP mutase superfamily.</text>
</comment>
<comment type="caution">
    <text evidence="3">The sequence shown here is derived from an EMBL/GenBank/DDBJ whole genome shotgun (WGS) entry which is preliminary data.</text>
</comment>
<dbReference type="Gene3D" id="3.20.20.60">
    <property type="entry name" value="Phosphoenolpyruvate-binding domains"/>
    <property type="match status" value="1"/>
</dbReference>
<dbReference type="PANTHER" id="PTHR42905">
    <property type="entry name" value="PHOSPHOENOLPYRUVATE CARBOXYLASE"/>
    <property type="match status" value="1"/>
</dbReference>
<gene>
    <name evidence="3" type="primary">bcpA_1</name>
    <name evidence="3" type="ORF">LSUE1_G007083</name>
</gene>
<evidence type="ECO:0000313" key="3">
    <source>
        <dbReference type="EMBL" id="TVY82017.1"/>
    </source>
</evidence>